<accession>A0A6A4CI82</accession>
<evidence type="ECO:0000313" key="2">
    <source>
        <dbReference type="EMBL" id="KAE9288778.1"/>
    </source>
</evidence>
<evidence type="ECO:0000313" key="3">
    <source>
        <dbReference type="Proteomes" id="UP000434957"/>
    </source>
</evidence>
<name>A0A6A4CI82_9STRA</name>
<comment type="caution">
    <text evidence="2">The sequence shown here is derived from an EMBL/GenBank/DDBJ whole genome shotgun (WGS) entry which is preliminary data.</text>
</comment>
<feature type="region of interest" description="Disordered" evidence="1">
    <location>
        <begin position="1"/>
        <end position="64"/>
    </location>
</feature>
<organism evidence="2 3">
    <name type="scientific">Phytophthora rubi</name>
    <dbReference type="NCBI Taxonomy" id="129364"/>
    <lineage>
        <taxon>Eukaryota</taxon>
        <taxon>Sar</taxon>
        <taxon>Stramenopiles</taxon>
        <taxon>Oomycota</taxon>
        <taxon>Peronosporomycetes</taxon>
        <taxon>Peronosporales</taxon>
        <taxon>Peronosporaceae</taxon>
        <taxon>Phytophthora</taxon>
    </lineage>
</organism>
<keyword evidence="3" id="KW-1185">Reference proteome</keyword>
<reference evidence="2 3" key="1">
    <citation type="submission" date="2018-08" db="EMBL/GenBank/DDBJ databases">
        <title>Genomic investigation of the strawberry pathogen Phytophthora fragariae indicates pathogenicity is determined by transcriptional variation in three key races.</title>
        <authorList>
            <person name="Adams T.M."/>
            <person name="Armitage A.D."/>
            <person name="Sobczyk M.K."/>
            <person name="Bates H.J."/>
            <person name="Dunwell J.M."/>
            <person name="Nellist C.F."/>
            <person name="Harrison R.J."/>
        </authorList>
    </citation>
    <scope>NUCLEOTIDE SEQUENCE [LARGE SCALE GENOMIC DNA]</scope>
    <source>
        <strain evidence="2 3">SCRP333</strain>
    </source>
</reference>
<sequence>MACIAGRFSSPTSESSLSWSEPPPEARSLLREDRPPSESCPESSEEEESLSPSSPPDGEASCDGIAESRFDDADEELTAFLGTFRWSSLRGNGTRVRGGSPATCFRRRHRRGRSGYERRVCGT</sequence>
<gene>
    <name evidence="2" type="ORF">PR003_g25722</name>
</gene>
<protein>
    <submittedName>
        <fullName evidence="2">Uncharacterized protein</fullName>
    </submittedName>
</protein>
<dbReference type="AlphaFoldDB" id="A0A6A4CI82"/>
<dbReference type="EMBL" id="QXFT01003151">
    <property type="protein sequence ID" value="KAE9288778.1"/>
    <property type="molecule type" value="Genomic_DNA"/>
</dbReference>
<evidence type="ECO:0000256" key="1">
    <source>
        <dbReference type="SAM" id="MobiDB-lite"/>
    </source>
</evidence>
<proteinExistence type="predicted"/>
<dbReference type="Proteomes" id="UP000434957">
    <property type="component" value="Unassembled WGS sequence"/>
</dbReference>
<feature type="compositionally biased region" description="Low complexity" evidence="1">
    <location>
        <begin position="9"/>
        <end position="20"/>
    </location>
</feature>